<feature type="compositionally biased region" description="Low complexity" evidence="1">
    <location>
        <begin position="403"/>
        <end position="412"/>
    </location>
</feature>
<evidence type="ECO:0000313" key="3">
    <source>
        <dbReference type="Proteomes" id="UP000298030"/>
    </source>
</evidence>
<protein>
    <submittedName>
        <fullName evidence="2">Uncharacterized protein</fullName>
    </submittedName>
</protein>
<evidence type="ECO:0000313" key="2">
    <source>
        <dbReference type="EMBL" id="TEB27044.1"/>
    </source>
</evidence>
<dbReference type="EMBL" id="QPFP01000043">
    <property type="protein sequence ID" value="TEB27044.1"/>
    <property type="molecule type" value="Genomic_DNA"/>
</dbReference>
<keyword evidence="3" id="KW-1185">Reference proteome</keyword>
<feature type="region of interest" description="Disordered" evidence="1">
    <location>
        <begin position="211"/>
        <end position="414"/>
    </location>
</feature>
<feature type="compositionally biased region" description="Basic residues" evidence="1">
    <location>
        <begin position="167"/>
        <end position="176"/>
    </location>
</feature>
<feature type="region of interest" description="Disordered" evidence="1">
    <location>
        <begin position="167"/>
        <end position="192"/>
    </location>
</feature>
<dbReference type="Proteomes" id="UP000298030">
    <property type="component" value="Unassembled WGS sequence"/>
</dbReference>
<organism evidence="2 3">
    <name type="scientific">Coprinellus micaceus</name>
    <name type="common">Glistening ink-cap mushroom</name>
    <name type="synonym">Coprinus micaceus</name>
    <dbReference type="NCBI Taxonomy" id="71717"/>
    <lineage>
        <taxon>Eukaryota</taxon>
        <taxon>Fungi</taxon>
        <taxon>Dikarya</taxon>
        <taxon>Basidiomycota</taxon>
        <taxon>Agaricomycotina</taxon>
        <taxon>Agaricomycetes</taxon>
        <taxon>Agaricomycetidae</taxon>
        <taxon>Agaricales</taxon>
        <taxon>Agaricineae</taxon>
        <taxon>Psathyrellaceae</taxon>
        <taxon>Coprinellus</taxon>
    </lineage>
</organism>
<feature type="compositionally biased region" description="Polar residues" evidence="1">
    <location>
        <begin position="325"/>
        <end position="364"/>
    </location>
</feature>
<comment type="caution">
    <text evidence="2">The sequence shown here is derived from an EMBL/GenBank/DDBJ whole genome shotgun (WGS) entry which is preliminary data.</text>
</comment>
<dbReference type="OrthoDB" id="10667699at2759"/>
<dbReference type="AlphaFoldDB" id="A0A4Y7SZJ1"/>
<feature type="compositionally biased region" description="Low complexity" evidence="1">
    <location>
        <begin position="372"/>
        <end position="396"/>
    </location>
</feature>
<proteinExistence type="predicted"/>
<feature type="compositionally biased region" description="Low complexity" evidence="1">
    <location>
        <begin position="211"/>
        <end position="236"/>
    </location>
</feature>
<sequence length="555" mass="60567">MHLPPRVNVLISLNLTDRIAQNRNQASASNMHLNGTRQSQDVPFIKPDPDLEPANALFLWEDAPQVEDQTDPDYLPDPGSSDKKTGFRLAHLQEAVGLDGDEFVNFKGQLQRLMDQHLSLDFTLGEQPDAMRTFKETLLGEFPVVMGGVNAERKMSLVNSFLHKTHGWKRHRRKAGQRGAEGGAADHEPPEAATGEIIDAENAMVRGLRSLSVSTPPVPTTPRTEIISSPASPSSSQTLPRPLSFSASSSGLLPFPDRSSVNKRTTDSLTPPESPGPKASKRPPTIMQPPKKAAKRRRSPSIEFLPSPPAGVSFPPGSAKRRKMTTGTGTNRTAPQTQSTRSPKSIQLQRAQPQTARTKSTNSATKRRQAGSTASSSSTHPPTSSSSSSSSPASLVPSPPSTPSSSCSFDPPGTCPSTKVDIISRYTGSRVLEESGVGFFLRSCKPSMEDFLPAFMVFGCTLPKLKAVSAWPPEDVDSMWVTKLREVVDRLRRERNAEKQEKLATGSSSSSGRADETNMNGIEVTNGEDREMRELTHMDGVILGYHLREFWKKWR</sequence>
<accession>A0A4Y7SZJ1</accession>
<evidence type="ECO:0000256" key="1">
    <source>
        <dbReference type="SAM" id="MobiDB-lite"/>
    </source>
</evidence>
<feature type="compositionally biased region" description="Polar residues" evidence="1">
    <location>
        <begin position="505"/>
        <end position="520"/>
    </location>
</feature>
<feature type="region of interest" description="Disordered" evidence="1">
    <location>
        <begin position="496"/>
        <end position="529"/>
    </location>
</feature>
<gene>
    <name evidence="2" type="ORF">FA13DRAFT_1736831</name>
</gene>
<name>A0A4Y7SZJ1_COPMI</name>
<reference evidence="2 3" key="1">
    <citation type="journal article" date="2019" name="Nat. Ecol. Evol.">
        <title>Megaphylogeny resolves global patterns of mushroom evolution.</title>
        <authorList>
            <person name="Varga T."/>
            <person name="Krizsan K."/>
            <person name="Foldi C."/>
            <person name="Dima B."/>
            <person name="Sanchez-Garcia M."/>
            <person name="Sanchez-Ramirez S."/>
            <person name="Szollosi G.J."/>
            <person name="Szarkandi J.G."/>
            <person name="Papp V."/>
            <person name="Albert L."/>
            <person name="Andreopoulos W."/>
            <person name="Angelini C."/>
            <person name="Antonin V."/>
            <person name="Barry K.W."/>
            <person name="Bougher N.L."/>
            <person name="Buchanan P."/>
            <person name="Buyck B."/>
            <person name="Bense V."/>
            <person name="Catcheside P."/>
            <person name="Chovatia M."/>
            <person name="Cooper J."/>
            <person name="Damon W."/>
            <person name="Desjardin D."/>
            <person name="Finy P."/>
            <person name="Geml J."/>
            <person name="Haridas S."/>
            <person name="Hughes K."/>
            <person name="Justo A."/>
            <person name="Karasinski D."/>
            <person name="Kautmanova I."/>
            <person name="Kiss B."/>
            <person name="Kocsube S."/>
            <person name="Kotiranta H."/>
            <person name="LaButti K.M."/>
            <person name="Lechner B.E."/>
            <person name="Liimatainen K."/>
            <person name="Lipzen A."/>
            <person name="Lukacs Z."/>
            <person name="Mihaltcheva S."/>
            <person name="Morgado L.N."/>
            <person name="Niskanen T."/>
            <person name="Noordeloos M.E."/>
            <person name="Ohm R.A."/>
            <person name="Ortiz-Santana B."/>
            <person name="Ovrebo C."/>
            <person name="Racz N."/>
            <person name="Riley R."/>
            <person name="Savchenko A."/>
            <person name="Shiryaev A."/>
            <person name="Soop K."/>
            <person name="Spirin V."/>
            <person name="Szebenyi C."/>
            <person name="Tomsovsky M."/>
            <person name="Tulloss R.E."/>
            <person name="Uehling J."/>
            <person name="Grigoriev I.V."/>
            <person name="Vagvolgyi C."/>
            <person name="Papp T."/>
            <person name="Martin F.M."/>
            <person name="Miettinen O."/>
            <person name="Hibbett D.S."/>
            <person name="Nagy L.G."/>
        </authorList>
    </citation>
    <scope>NUCLEOTIDE SEQUENCE [LARGE SCALE GENOMIC DNA]</scope>
    <source>
        <strain evidence="2 3">FP101781</strain>
    </source>
</reference>